<dbReference type="OrthoDB" id="9797498at2"/>
<dbReference type="SUPFAM" id="SSF51556">
    <property type="entry name" value="Metallo-dependent hydrolases"/>
    <property type="match status" value="1"/>
</dbReference>
<dbReference type="Gene3D" id="3.20.20.140">
    <property type="entry name" value="Metal-dependent hydrolases"/>
    <property type="match status" value="1"/>
</dbReference>
<dbReference type="GO" id="GO:0046872">
    <property type="term" value="F:metal ion binding"/>
    <property type="evidence" value="ECO:0007669"/>
    <property type="project" value="UniProtKB-KW"/>
</dbReference>
<dbReference type="PIRSF" id="PIRSF039004">
    <property type="entry name" value="ADE_EF_0837"/>
    <property type="match status" value="1"/>
</dbReference>
<dbReference type="PANTHER" id="PTHR42717">
    <property type="entry name" value="DIHYDROOROTASE-RELATED"/>
    <property type="match status" value="1"/>
</dbReference>
<proteinExistence type="predicted"/>
<reference evidence="5" key="1">
    <citation type="submission" date="2017-02" db="EMBL/GenBank/DDBJ databases">
        <authorList>
            <person name="Varghese N."/>
            <person name="Submissions S."/>
        </authorList>
    </citation>
    <scope>NUCLEOTIDE SEQUENCE [LARGE SCALE GENOMIC DNA]</scope>
    <source>
        <strain evidence="5">DSM 22385</strain>
    </source>
</reference>
<feature type="binding site" description="via carbamate group" evidence="1">
    <location>
        <position position="191"/>
    </location>
    <ligand>
        <name>Zn(2+)</name>
        <dbReference type="ChEBI" id="CHEBI:29105"/>
        <label>2</label>
    </ligand>
</feature>
<keyword evidence="1" id="KW-0862">Zinc</keyword>
<name>A0A1T5EE04_9SPHI</name>
<keyword evidence="3" id="KW-0732">Signal</keyword>
<feature type="chain" id="PRO_5010530288" evidence="3">
    <location>
        <begin position="21"/>
        <end position="425"/>
    </location>
</feature>
<feature type="modified residue" description="N6-carboxylysine" evidence="2">
    <location>
        <position position="191"/>
    </location>
</feature>
<dbReference type="STRING" id="572036.SAMN05661099_2927"/>
<dbReference type="PANTHER" id="PTHR42717:SF1">
    <property type="entry name" value="IMIDAZOLONEPROPIONASE AND RELATED AMIDOHYDROLASES"/>
    <property type="match status" value="1"/>
</dbReference>
<feature type="binding site" description="via carbamate group" evidence="1">
    <location>
        <position position="191"/>
    </location>
    <ligand>
        <name>Zn(2+)</name>
        <dbReference type="ChEBI" id="CHEBI:29105"/>
        <label>1</label>
    </ligand>
</feature>
<organism evidence="4 5">
    <name type="scientific">Daejeonella lutea</name>
    <dbReference type="NCBI Taxonomy" id="572036"/>
    <lineage>
        <taxon>Bacteria</taxon>
        <taxon>Pseudomonadati</taxon>
        <taxon>Bacteroidota</taxon>
        <taxon>Sphingobacteriia</taxon>
        <taxon>Sphingobacteriales</taxon>
        <taxon>Sphingobacteriaceae</taxon>
        <taxon>Daejeonella</taxon>
    </lineage>
</organism>
<dbReference type="AlphaFoldDB" id="A0A1T5EE04"/>
<feature type="binding site" evidence="1">
    <location>
        <position position="309"/>
    </location>
    <ligand>
        <name>Zn(2+)</name>
        <dbReference type="ChEBI" id="CHEBI:29105"/>
        <label>1</label>
    </ligand>
</feature>
<feature type="binding site" evidence="1">
    <location>
        <position position="90"/>
    </location>
    <ligand>
        <name>Zn(2+)</name>
        <dbReference type="ChEBI" id="CHEBI:29105"/>
        <label>1</label>
    </ligand>
</feature>
<accession>A0A1T5EE04</accession>
<dbReference type="GO" id="GO:0019213">
    <property type="term" value="F:deacetylase activity"/>
    <property type="evidence" value="ECO:0007669"/>
    <property type="project" value="InterPro"/>
</dbReference>
<dbReference type="Gene3D" id="2.30.40.10">
    <property type="entry name" value="Urease, subunit C, domain 1"/>
    <property type="match status" value="1"/>
</dbReference>
<evidence type="ECO:0000313" key="4">
    <source>
        <dbReference type="EMBL" id="SKB82089.1"/>
    </source>
</evidence>
<feature type="binding site" evidence="1">
    <location>
        <position position="88"/>
    </location>
    <ligand>
        <name>Zn(2+)</name>
        <dbReference type="ChEBI" id="CHEBI:29105"/>
        <label>1</label>
    </ligand>
</feature>
<dbReference type="SUPFAM" id="SSF51338">
    <property type="entry name" value="Composite domain of metallo-dependent hydrolases"/>
    <property type="match status" value="1"/>
</dbReference>
<sequence>MKIKNLLILAFCLLSIHSIAQDAQPAYAIIIKGGHVMDPKNNIDGVMDVAINKEGKIAAVSKNIDAKSAARVLDAKGLLVIPGIIDMHTHNFAGVEPDRYLRNSYYANMPDGFTFRVGVTTVVDAGSAGWKTFEKFKDQTIDRSRTRVLSFLNIVGEGMPGGAFEQSNEDMDARKSAEMATKYRNLIVGFKVAHYNKPDWVPIDRAIEAGKMAGNLPVIVDFGGGGLSLEELTMKKFRPGDIYTHTYGGGGSGREAITDEATKQLRPFVFEAQKRGVIWDVGHGAASFSFAHAIPASKAGFWPDVISTDHHGGSMNSAMKDILNVMTKMRALGMSVPAIIKSVTWKPAQVIHHEELGNLSVGSEGDVTVLRIRKGKFGVYDQMGQKVPAKEKFEAEATIKGGRVFYDLNGLTTPIPRVANGLPAL</sequence>
<dbReference type="NCBIfam" id="NF006689">
    <property type="entry name" value="PRK09237.1"/>
    <property type="match status" value="1"/>
</dbReference>
<gene>
    <name evidence="4" type="ORF">SAMN05661099_2927</name>
</gene>
<evidence type="ECO:0000256" key="3">
    <source>
        <dbReference type="SAM" id="SignalP"/>
    </source>
</evidence>
<dbReference type="InterPro" id="IPR032466">
    <property type="entry name" value="Metal_Hydrolase"/>
</dbReference>
<feature type="signal peptide" evidence="3">
    <location>
        <begin position="1"/>
        <end position="20"/>
    </location>
</feature>
<dbReference type="EMBL" id="FUYR01000003">
    <property type="protein sequence ID" value="SKB82089.1"/>
    <property type="molecule type" value="Genomic_DNA"/>
</dbReference>
<evidence type="ECO:0000256" key="2">
    <source>
        <dbReference type="PIRSR" id="PIRSR039004-2"/>
    </source>
</evidence>
<feature type="binding site" evidence="1">
    <location>
        <position position="245"/>
    </location>
    <ligand>
        <name>Zn(2+)</name>
        <dbReference type="ChEBI" id="CHEBI:29105"/>
        <label>2</label>
    </ligand>
</feature>
<dbReference type="InterPro" id="IPR020043">
    <property type="entry name" value="Deacetylase_Atu3266-like"/>
</dbReference>
<evidence type="ECO:0000256" key="1">
    <source>
        <dbReference type="PIRSR" id="PIRSR039004-1"/>
    </source>
</evidence>
<keyword evidence="5" id="KW-1185">Reference proteome</keyword>
<dbReference type="GO" id="GO:0016810">
    <property type="term" value="F:hydrolase activity, acting on carbon-nitrogen (but not peptide) bonds"/>
    <property type="evidence" value="ECO:0007669"/>
    <property type="project" value="InterPro"/>
</dbReference>
<evidence type="ECO:0000313" key="5">
    <source>
        <dbReference type="Proteomes" id="UP000189981"/>
    </source>
</evidence>
<dbReference type="Proteomes" id="UP000189981">
    <property type="component" value="Unassembled WGS sequence"/>
</dbReference>
<dbReference type="InterPro" id="IPR011059">
    <property type="entry name" value="Metal-dep_hydrolase_composite"/>
</dbReference>
<keyword evidence="1" id="KW-0479">Metal-binding</keyword>
<protein>
    <submittedName>
        <fullName evidence="4">Dihydroorotase</fullName>
    </submittedName>
</protein>
<dbReference type="RefSeq" id="WP_079703441.1">
    <property type="nucleotide sequence ID" value="NZ_FUYR01000003.1"/>
</dbReference>